<protein>
    <submittedName>
        <fullName evidence="1">Ribosome recycling factor</fullName>
    </submittedName>
</protein>
<proteinExistence type="predicted"/>
<evidence type="ECO:0000313" key="1">
    <source>
        <dbReference type="EMBL" id="HIY95220.1"/>
    </source>
</evidence>
<gene>
    <name evidence="1" type="ORF">H9821_06095</name>
</gene>
<organism evidence="1 2">
    <name type="scientific">Candidatus Rothia avicola</name>
    <dbReference type="NCBI Taxonomy" id="2840478"/>
    <lineage>
        <taxon>Bacteria</taxon>
        <taxon>Bacillati</taxon>
        <taxon>Actinomycetota</taxon>
        <taxon>Actinomycetes</taxon>
        <taxon>Micrococcales</taxon>
        <taxon>Micrococcaceae</taxon>
        <taxon>Rothia</taxon>
    </lineage>
</organism>
<accession>A0A9D2CQN0</accession>
<dbReference type="AlphaFoldDB" id="A0A9D2CQN0"/>
<sequence>MGFDLNSAINDGIDKAKDAINEKAGKEVVSEENAEKAKEAAAGAATKLTEKFGK</sequence>
<reference evidence="1" key="1">
    <citation type="journal article" date="2021" name="PeerJ">
        <title>Extensive microbial diversity within the chicken gut microbiome revealed by metagenomics and culture.</title>
        <authorList>
            <person name="Gilroy R."/>
            <person name="Ravi A."/>
            <person name="Getino M."/>
            <person name="Pursley I."/>
            <person name="Horton D.L."/>
            <person name="Alikhan N.F."/>
            <person name="Baker D."/>
            <person name="Gharbi K."/>
            <person name="Hall N."/>
            <person name="Watson M."/>
            <person name="Adriaenssens E.M."/>
            <person name="Foster-Nyarko E."/>
            <person name="Jarju S."/>
            <person name="Secka A."/>
            <person name="Antonio M."/>
            <person name="Oren A."/>
            <person name="Chaudhuri R.R."/>
            <person name="La Ragione R."/>
            <person name="Hildebrand F."/>
            <person name="Pallen M.J."/>
        </authorList>
    </citation>
    <scope>NUCLEOTIDE SEQUENCE</scope>
    <source>
        <strain evidence="1">ChiHjej12B11-9195</strain>
    </source>
</reference>
<evidence type="ECO:0000313" key="2">
    <source>
        <dbReference type="Proteomes" id="UP000824134"/>
    </source>
</evidence>
<reference evidence="1" key="2">
    <citation type="submission" date="2021-04" db="EMBL/GenBank/DDBJ databases">
        <authorList>
            <person name="Gilroy R."/>
        </authorList>
    </citation>
    <scope>NUCLEOTIDE SEQUENCE</scope>
    <source>
        <strain evidence="1">ChiHjej12B11-9195</strain>
    </source>
</reference>
<comment type="caution">
    <text evidence="1">The sequence shown here is derived from an EMBL/GenBank/DDBJ whole genome shotgun (WGS) entry which is preliminary data.</text>
</comment>
<dbReference type="Proteomes" id="UP000824134">
    <property type="component" value="Unassembled WGS sequence"/>
</dbReference>
<name>A0A9D2CQN0_9MICC</name>
<dbReference type="EMBL" id="DXCN01000046">
    <property type="protein sequence ID" value="HIY95220.1"/>
    <property type="molecule type" value="Genomic_DNA"/>
</dbReference>